<dbReference type="InterPro" id="IPR036388">
    <property type="entry name" value="WH-like_DNA-bd_sf"/>
</dbReference>
<keyword evidence="7" id="KW-1185">Reference proteome</keyword>
<dbReference type="HOGENOM" id="CLU_039613_6_0_5"/>
<evidence type="ECO:0000256" key="1">
    <source>
        <dbReference type="ARBA" id="ARBA00009437"/>
    </source>
</evidence>
<dbReference type="GO" id="GO:0003700">
    <property type="term" value="F:DNA-binding transcription factor activity"/>
    <property type="evidence" value="ECO:0007669"/>
    <property type="project" value="InterPro"/>
</dbReference>
<accession>B8IWD6</accession>
<dbReference type="Proteomes" id="UP000008207">
    <property type="component" value="Plasmid pMNOD01"/>
</dbReference>
<evidence type="ECO:0000256" key="3">
    <source>
        <dbReference type="ARBA" id="ARBA00023125"/>
    </source>
</evidence>
<dbReference type="SUPFAM" id="SSF46785">
    <property type="entry name" value="Winged helix' DNA-binding domain"/>
    <property type="match status" value="1"/>
</dbReference>
<dbReference type="GO" id="GO:0003677">
    <property type="term" value="F:DNA binding"/>
    <property type="evidence" value="ECO:0007669"/>
    <property type="project" value="UniProtKB-KW"/>
</dbReference>
<dbReference type="InterPro" id="IPR036390">
    <property type="entry name" value="WH_DNA-bd_sf"/>
</dbReference>
<keyword evidence="3" id="KW-0238">DNA-binding</keyword>
<keyword evidence="4" id="KW-0804">Transcription</keyword>
<organism evidence="6 7">
    <name type="scientific">Methylobacterium nodulans (strain LMG 21967 / CNCM I-2342 / ORS 2060)</name>
    <dbReference type="NCBI Taxonomy" id="460265"/>
    <lineage>
        <taxon>Bacteria</taxon>
        <taxon>Pseudomonadati</taxon>
        <taxon>Pseudomonadota</taxon>
        <taxon>Alphaproteobacteria</taxon>
        <taxon>Hyphomicrobiales</taxon>
        <taxon>Methylobacteriaceae</taxon>
        <taxon>Methylobacterium</taxon>
    </lineage>
</organism>
<dbReference type="SUPFAM" id="SSF53850">
    <property type="entry name" value="Periplasmic binding protein-like II"/>
    <property type="match status" value="1"/>
</dbReference>
<dbReference type="Pfam" id="PF03466">
    <property type="entry name" value="LysR_substrate"/>
    <property type="match status" value="1"/>
</dbReference>
<dbReference type="PROSITE" id="PS50931">
    <property type="entry name" value="HTH_LYSR"/>
    <property type="match status" value="1"/>
</dbReference>
<dbReference type="PANTHER" id="PTHR30419">
    <property type="entry name" value="HTH-TYPE TRANSCRIPTIONAL REGULATOR YBHD"/>
    <property type="match status" value="1"/>
</dbReference>
<dbReference type="EMBL" id="CP001350">
    <property type="protein sequence ID" value="ACL62726.1"/>
    <property type="molecule type" value="Genomic_DNA"/>
</dbReference>
<evidence type="ECO:0000256" key="4">
    <source>
        <dbReference type="ARBA" id="ARBA00023163"/>
    </source>
</evidence>
<evidence type="ECO:0000259" key="5">
    <source>
        <dbReference type="PROSITE" id="PS50931"/>
    </source>
</evidence>
<feature type="domain" description="HTH lysR-type" evidence="5">
    <location>
        <begin position="5"/>
        <end position="62"/>
    </location>
</feature>
<dbReference type="PANTHER" id="PTHR30419:SF8">
    <property type="entry name" value="NITROGEN ASSIMILATION TRANSCRIPTIONAL ACTIVATOR-RELATED"/>
    <property type="match status" value="1"/>
</dbReference>
<dbReference type="InterPro" id="IPR000847">
    <property type="entry name" value="LysR_HTH_N"/>
</dbReference>
<sequence>MLRRLKSRQLLLLIALSEARSLRKAAAALNMTQPTATKLLQNLENNVGLALFERGRRGMQPTIYGEVIIRHARLVLADLNRTRLELQSLSSGGTGRIRIGAVISAIPVLLARAVARLKQQHSGLSVTIDVGTSDALVPALAKGELDVLLARPLVLADRPEFNYEELTEEPIQIVARAGHALAASERLRLGDLAGSAWTLLPPGTPMRKVLEPIFAQIGPGEPRNVVETSSIMTMIALLQESEMLAVMPADVTNFNTRHGLLCRLPISLPPIMGSYGIVTRRDRPLSPSTTTFLQHLKATMQRFD</sequence>
<dbReference type="Gene3D" id="3.40.190.290">
    <property type="match status" value="1"/>
</dbReference>
<dbReference type="Gene3D" id="1.10.10.10">
    <property type="entry name" value="Winged helix-like DNA-binding domain superfamily/Winged helix DNA-binding domain"/>
    <property type="match status" value="1"/>
</dbReference>
<keyword evidence="2" id="KW-0805">Transcription regulation</keyword>
<protein>
    <submittedName>
        <fullName evidence="6">Transcriptional regulator, LysR family</fullName>
    </submittedName>
</protein>
<evidence type="ECO:0000313" key="7">
    <source>
        <dbReference type="Proteomes" id="UP000008207"/>
    </source>
</evidence>
<dbReference type="InterPro" id="IPR050950">
    <property type="entry name" value="HTH-type_LysR_regulators"/>
</dbReference>
<proteinExistence type="inferred from homology"/>
<dbReference type="KEGG" id="mno:Mnod_8659"/>
<geneLocation type="plasmid" evidence="6 7">
    <name>pMNOD01</name>
</geneLocation>
<dbReference type="InterPro" id="IPR005119">
    <property type="entry name" value="LysR_subst-bd"/>
</dbReference>
<dbReference type="GO" id="GO:0005829">
    <property type="term" value="C:cytosol"/>
    <property type="evidence" value="ECO:0007669"/>
    <property type="project" value="TreeGrafter"/>
</dbReference>
<dbReference type="Pfam" id="PF00126">
    <property type="entry name" value="HTH_1"/>
    <property type="match status" value="1"/>
</dbReference>
<evidence type="ECO:0000313" key="6">
    <source>
        <dbReference type="EMBL" id="ACL62726.1"/>
    </source>
</evidence>
<comment type="similarity">
    <text evidence="1">Belongs to the LysR transcriptional regulatory family.</text>
</comment>
<dbReference type="AlphaFoldDB" id="B8IWD6"/>
<gene>
    <name evidence="6" type="ordered locus">Mnod_8659</name>
</gene>
<dbReference type="PRINTS" id="PR00039">
    <property type="entry name" value="HTHLYSR"/>
</dbReference>
<name>B8IWD6_METNO</name>
<reference evidence="7" key="1">
    <citation type="submission" date="2009-01" db="EMBL/GenBank/DDBJ databases">
        <title>Complete sequence of plasmid 1 of Methylobacterium nodulans ORS 2060.</title>
        <authorList>
            <consortium name="US DOE Joint Genome Institute"/>
            <person name="Lucas S."/>
            <person name="Copeland A."/>
            <person name="Lapidus A."/>
            <person name="Glavina del Rio T."/>
            <person name="Dalin E."/>
            <person name="Tice H."/>
            <person name="Bruce D."/>
            <person name="Goodwin L."/>
            <person name="Pitluck S."/>
            <person name="Sims D."/>
            <person name="Brettin T."/>
            <person name="Detter J.C."/>
            <person name="Han C."/>
            <person name="Larimer F."/>
            <person name="Land M."/>
            <person name="Hauser L."/>
            <person name="Kyrpides N."/>
            <person name="Ivanova N."/>
            <person name="Marx C.J."/>
            <person name="Richardson P."/>
        </authorList>
    </citation>
    <scope>NUCLEOTIDE SEQUENCE [LARGE SCALE GENOMIC DNA]</scope>
    <source>
        <strain evidence="7">LMG 21967 / CNCM I-2342 / ORS 2060</strain>
        <plasmid evidence="7">Plasmid pMNOD01</plasmid>
    </source>
</reference>
<evidence type="ECO:0000256" key="2">
    <source>
        <dbReference type="ARBA" id="ARBA00023015"/>
    </source>
</evidence>
<keyword evidence="6" id="KW-0614">Plasmid</keyword>